<evidence type="ECO:0000313" key="4">
    <source>
        <dbReference type="Proteomes" id="UP000245288"/>
    </source>
</evidence>
<proteinExistence type="inferred from homology"/>
<dbReference type="EMBL" id="JRFU01000135">
    <property type="protein sequence ID" value="PWE86032.1"/>
    <property type="molecule type" value="Genomic_DNA"/>
</dbReference>
<dbReference type="AlphaFoldDB" id="A0A2V1JMS5"/>
<organism evidence="3 4">
    <name type="scientific">Eubacterium ramulus</name>
    <dbReference type="NCBI Taxonomy" id="39490"/>
    <lineage>
        <taxon>Bacteria</taxon>
        <taxon>Bacillati</taxon>
        <taxon>Bacillota</taxon>
        <taxon>Clostridia</taxon>
        <taxon>Eubacteriales</taxon>
        <taxon>Eubacteriaceae</taxon>
        <taxon>Eubacterium</taxon>
    </lineage>
</organism>
<reference evidence="3 4" key="1">
    <citation type="submission" date="2014-09" db="EMBL/GenBank/DDBJ databases">
        <title>Butyrate-producing bacteria isolated from human gut.</title>
        <authorList>
            <person name="Zhang Q."/>
            <person name="Zhao L."/>
        </authorList>
    </citation>
    <scope>NUCLEOTIDE SEQUENCE [LARGE SCALE GENOMIC DNA]</scope>
    <source>
        <strain evidence="3 4">21</strain>
    </source>
</reference>
<protein>
    <recommendedName>
        <fullName evidence="2">LXG domain-containing protein</fullName>
    </recommendedName>
</protein>
<comment type="caution">
    <text evidence="3">The sequence shown here is derived from an EMBL/GenBank/DDBJ whole genome shotgun (WGS) entry which is preliminary data.</text>
</comment>
<dbReference type="OrthoDB" id="2079451at2"/>
<dbReference type="RefSeq" id="WP_109216254.1">
    <property type="nucleotide sequence ID" value="NZ_JAQDGV010000015.1"/>
</dbReference>
<evidence type="ECO:0000313" key="3">
    <source>
        <dbReference type="EMBL" id="PWE86032.1"/>
    </source>
</evidence>
<gene>
    <name evidence="3" type="ORF">LG34_12350</name>
</gene>
<comment type="similarity">
    <text evidence="1">In the N-terminal section; belongs to the LXG family.</text>
</comment>
<evidence type="ECO:0000256" key="1">
    <source>
        <dbReference type="ARBA" id="ARBA00034117"/>
    </source>
</evidence>
<accession>A0A2V1JMS5</accession>
<keyword evidence="4" id="KW-1185">Reference proteome</keyword>
<sequence length="475" mass="51344">MASQGSLKLKSTSLLDMYNAIHTYESTVQDALYEQYKAAYKLTVTNYMRGSAADAFKTYFSKGTVNLIQGLLDISSEMTMILQLITEVFYQFESASNGTIFETQLDEVGSNLDGKKSTYEGMENEISSVMGAASQYINIVDVGYADVYDAYGQVTNMLQQIRTDLYSVDADAVVSAQELLTRIQELKSQITQTMGLCYKDGNFMPDQAVTLSNQSWYTTQTNATLTLLLSEDPFEYEAGAVSVSEDQWAAGLCSDVYAYAGYSFLNASYESGVENNTAFMKARASVLNLNGYAQLTDYIKAQGEAKVGYAETDLKIGAGDGYFGAHVKAEAGVIKVNGSVVAGTDNFNGYIKGNADVLNANGNAAFEFEDDGQFAIGVDAGASLASAGIEGGFNFLSYKVYDGTATGDEKDDLFKVKVRASANAGGSFAVYAESKKAIDLDIADINATTLKIKGEFLLGGNIEITVPTIYMKWPW</sequence>
<name>A0A2V1JMS5_EUBRA</name>
<dbReference type="InterPro" id="IPR006829">
    <property type="entry name" value="LXG_dom"/>
</dbReference>
<feature type="domain" description="LXG" evidence="2">
    <location>
        <begin position="47"/>
        <end position="195"/>
    </location>
</feature>
<dbReference type="Pfam" id="PF04740">
    <property type="entry name" value="LXG"/>
    <property type="match status" value="1"/>
</dbReference>
<evidence type="ECO:0000259" key="2">
    <source>
        <dbReference type="Pfam" id="PF04740"/>
    </source>
</evidence>
<dbReference type="Proteomes" id="UP000245288">
    <property type="component" value="Unassembled WGS sequence"/>
</dbReference>